<comment type="caution">
    <text evidence="6">The sequence shown here is derived from an EMBL/GenBank/DDBJ whole genome shotgun (WGS) entry which is preliminary data.</text>
</comment>
<dbReference type="InterPro" id="IPR023213">
    <property type="entry name" value="CAT-like_dom_sf"/>
</dbReference>
<dbReference type="Proteomes" id="UP000009877">
    <property type="component" value="Unassembled WGS sequence"/>
</dbReference>
<accession>M2YDE3</accession>
<feature type="domain" description="Choline/carnitine acyltransferase" evidence="5">
    <location>
        <begin position="41"/>
        <end position="592"/>
    </location>
</feature>
<comment type="similarity">
    <text evidence="1">Belongs to the carnitine/choline acetyltransferase family.</text>
</comment>
<keyword evidence="7" id="KW-1185">Reference proteome</keyword>
<dbReference type="GO" id="GO:0016746">
    <property type="term" value="F:acyltransferase activity"/>
    <property type="evidence" value="ECO:0007669"/>
    <property type="project" value="UniProtKB-KW"/>
</dbReference>
<reference evidence="6 7" key="1">
    <citation type="journal article" date="2014" name="Genome Announc.">
        <title>Draft Genome Sequence of Kocuria palustris PEL.</title>
        <authorList>
            <person name="Sharma G."/>
            <person name="Khatri I."/>
            <person name="Subramanian S."/>
        </authorList>
    </citation>
    <scope>NUCLEOTIDE SEQUENCE [LARGE SCALE GENOMIC DNA]</scope>
    <source>
        <strain evidence="6 7">PEL</strain>
    </source>
</reference>
<keyword evidence="2" id="KW-0808">Transferase</keyword>
<evidence type="ECO:0000256" key="4">
    <source>
        <dbReference type="PIRSR" id="PIRSR600542-1"/>
    </source>
</evidence>
<organism evidence="6 7">
    <name type="scientific">Kocuria palustris PEL</name>
    <dbReference type="NCBI Taxonomy" id="1236550"/>
    <lineage>
        <taxon>Bacteria</taxon>
        <taxon>Bacillati</taxon>
        <taxon>Actinomycetota</taxon>
        <taxon>Actinomycetes</taxon>
        <taxon>Micrococcales</taxon>
        <taxon>Micrococcaceae</taxon>
        <taxon>Kocuria</taxon>
    </lineage>
</organism>
<keyword evidence="3" id="KW-0012">Acyltransferase</keyword>
<dbReference type="Gene3D" id="3.30.559.10">
    <property type="entry name" value="Chloramphenicol acetyltransferase-like domain"/>
    <property type="match status" value="1"/>
</dbReference>
<dbReference type="Pfam" id="PF00755">
    <property type="entry name" value="Carn_acyltransf"/>
    <property type="match status" value="1"/>
</dbReference>
<dbReference type="InterPro" id="IPR000542">
    <property type="entry name" value="Carn_acyl_trans"/>
</dbReference>
<dbReference type="Gene3D" id="3.30.559.70">
    <property type="entry name" value="Choline/Carnitine o-acyltransferase, domain 2"/>
    <property type="match status" value="1"/>
</dbReference>
<feature type="active site" description="Proton acceptor" evidence="4">
    <location>
        <position position="334"/>
    </location>
</feature>
<name>M2YDE3_9MICC</name>
<sequence length="607" mass="67157">MRRRAQRIQFDVRDARSRLRESRGRHRRRLLQEDSMTTPVLPVPELEPTVQRLLSALRPLQDDAEAERTRETARQWLAGDAPVLQQRLLDFARREDAAGRSWLSREWLRGYLRTRESLPLSTSVGFQLADEPGTPGLDRAARFIHRAAAVHLQQLRGETPVEVSSRGAHLCMQQWEALGGGLRHPQAGMDEIRRPRVEAADAEIGILHRGRLRVLPIADADGQPRSAAWIAQALRTIVAAPGGARDELPFGAVSWLPADDAAEILEELLQDSANARTYDRLSRLVYTVDLQEQQLTDEQHLQHLAFGFHDAWVRKPMSYEIALHDSFTGVHVEHSTIDGATVLAAVGRMQQVEIHDAPAAVPELVIEAPELAWSMTAEQAQRVRTGLEGVSQAAEPLSVRLVTVPRMSAQERPFKMSDDAVQQLIFTIAQQLAFGRVRSVYESVDVREFQAGRTECLRPVTAQAVELAAAAVEGTATKEQLRAAIEAHKDWIKACKAGHGPQRHVTGLRLMADEDQVRKGLLGDPSLEALSEDFLSTTSVGGAQSIVRYAFAPTSAAGFGIAYTKGEREFEFCLSFRADTAEDPDSFAEALVEAAQLLWSVVGTPAR</sequence>
<gene>
    <name evidence="6" type="ORF">C884_00215</name>
</gene>
<dbReference type="PANTHER" id="PTHR22589">
    <property type="entry name" value="CARNITINE O-ACYLTRANSFERASE"/>
    <property type="match status" value="1"/>
</dbReference>
<dbReference type="STRING" id="71999.KPaMU14_05165"/>
<dbReference type="InterPro" id="IPR039551">
    <property type="entry name" value="Cho/carn_acyl_trans"/>
</dbReference>
<protein>
    <recommendedName>
        <fullName evidence="5">Choline/carnitine acyltransferase domain-containing protein</fullName>
    </recommendedName>
</protein>
<evidence type="ECO:0000313" key="7">
    <source>
        <dbReference type="Proteomes" id="UP000009877"/>
    </source>
</evidence>
<evidence type="ECO:0000313" key="6">
    <source>
        <dbReference type="EMBL" id="EME36654.1"/>
    </source>
</evidence>
<proteinExistence type="inferred from homology"/>
<dbReference type="EMBL" id="ANHZ02000010">
    <property type="protein sequence ID" value="EME36654.1"/>
    <property type="molecule type" value="Genomic_DNA"/>
</dbReference>
<evidence type="ECO:0000256" key="2">
    <source>
        <dbReference type="ARBA" id="ARBA00022679"/>
    </source>
</evidence>
<dbReference type="InterPro" id="IPR042231">
    <property type="entry name" value="Cho/carn_acyl_trans_2"/>
</dbReference>
<dbReference type="AlphaFoldDB" id="M2YDE3"/>
<evidence type="ECO:0000259" key="5">
    <source>
        <dbReference type="Pfam" id="PF00755"/>
    </source>
</evidence>
<dbReference type="SUPFAM" id="SSF52777">
    <property type="entry name" value="CoA-dependent acyltransferases"/>
    <property type="match status" value="2"/>
</dbReference>
<evidence type="ECO:0000256" key="1">
    <source>
        <dbReference type="ARBA" id="ARBA00005232"/>
    </source>
</evidence>
<evidence type="ECO:0000256" key="3">
    <source>
        <dbReference type="ARBA" id="ARBA00023315"/>
    </source>
</evidence>